<dbReference type="Proteomes" id="UP000198949">
    <property type="component" value="Unassembled WGS sequence"/>
</dbReference>
<dbReference type="STRING" id="58114.SAMN05216270_109100"/>
<dbReference type="Gene3D" id="3.90.1720.10">
    <property type="entry name" value="endopeptidase domain like (from Nostoc punctiforme)"/>
    <property type="match status" value="1"/>
</dbReference>
<proteinExistence type="predicted"/>
<feature type="signal peptide" evidence="1">
    <location>
        <begin position="1"/>
        <end position="35"/>
    </location>
</feature>
<feature type="chain" id="PRO_5011534584" description="NlpC/P60 family protein" evidence="1">
    <location>
        <begin position="36"/>
        <end position="174"/>
    </location>
</feature>
<gene>
    <name evidence="2" type="ORF">SAMN05216270_109100</name>
</gene>
<accession>A0A1G6YR97</accession>
<keyword evidence="3" id="KW-1185">Reference proteome</keyword>
<sequence length="174" mass="19768">MTERPLLSRRRLLQVAAVAPAAAIPVLAVGSPANAAYRGTIVRDEVMDRARNWFTRNIQYNGNSRATDIDGDHTYRQDCSGFVSMCWHTSTPGHSTRSIPDIANRIEWSQLKPGDVVNSADNHCMLYHMRGDNGKIWIYDLATPASDMRHIQVSPSSLREQNYIPRRYRNIRDN</sequence>
<evidence type="ECO:0000256" key="1">
    <source>
        <dbReference type="SAM" id="SignalP"/>
    </source>
</evidence>
<dbReference type="PROSITE" id="PS51318">
    <property type="entry name" value="TAT"/>
    <property type="match status" value="1"/>
</dbReference>
<dbReference type="InterPro" id="IPR006311">
    <property type="entry name" value="TAT_signal"/>
</dbReference>
<protein>
    <recommendedName>
        <fullName evidence="4">NlpC/P60 family protein</fullName>
    </recommendedName>
</protein>
<dbReference type="RefSeq" id="WP_091037237.1">
    <property type="nucleotide sequence ID" value="NZ_FNAD01000009.1"/>
</dbReference>
<dbReference type="OrthoDB" id="166934at2"/>
<dbReference type="EMBL" id="FNAD01000009">
    <property type="protein sequence ID" value="SDD92187.1"/>
    <property type="molecule type" value="Genomic_DNA"/>
</dbReference>
<evidence type="ECO:0008006" key="4">
    <source>
        <dbReference type="Google" id="ProtNLM"/>
    </source>
</evidence>
<dbReference type="AlphaFoldDB" id="A0A1G6YR97"/>
<reference evidence="3" key="1">
    <citation type="submission" date="2016-10" db="EMBL/GenBank/DDBJ databases">
        <authorList>
            <person name="Varghese N."/>
            <person name="Submissions S."/>
        </authorList>
    </citation>
    <scope>NUCLEOTIDE SEQUENCE [LARGE SCALE GENOMIC DNA]</scope>
    <source>
        <strain evidence="3">CGMCC 4.3516</strain>
    </source>
</reference>
<dbReference type="SUPFAM" id="SSF54001">
    <property type="entry name" value="Cysteine proteinases"/>
    <property type="match status" value="1"/>
</dbReference>
<organism evidence="2 3">
    <name type="scientific">Glycomyces harbinensis</name>
    <dbReference type="NCBI Taxonomy" id="58114"/>
    <lineage>
        <taxon>Bacteria</taxon>
        <taxon>Bacillati</taxon>
        <taxon>Actinomycetota</taxon>
        <taxon>Actinomycetes</taxon>
        <taxon>Glycomycetales</taxon>
        <taxon>Glycomycetaceae</taxon>
        <taxon>Glycomyces</taxon>
    </lineage>
</organism>
<keyword evidence="1" id="KW-0732">Signal</keyword>
<evidence type="ECO:0000313" key="2">
    <source>
        <dbReference type="EMBL" id="SDD92187.1"/>
    </source>
</evidence>
<name>A0A1G6YR97_9ACTN</name>
<evidence type="ECO:0000313" key="3">
    <source>
        <dbReference type="Proteomes" id="UP000198949"/>
    </source>
</evidence>
<dbReference type="InterPro" id="IPR038765">
    <property type="entry name" value="Papain-like_cys_pep_sf"/>
</dbReference>